<evidence type="ECO:0000256" key="2">
    <source>
        <dbReference type="ARBA" id="ARBA00023054"/>
    </source>
</evidence>
<proteinExistence type="inferred from homology"/>
<sequence>MPFPAAKLFSVALRQLSKPMAAYLQNSAQGNQYFKTACVTMATHYHMLEQRIINRFYDKDEKNVFIPRLNEDKAVKLGATIIGEAFIFGVAASALVMEYRRSTLKEAAKEKQMQERLMMLEAQILQLQSENDRVLKRIFPDEQHIRSSIDVNYESEGWVSWLTSYVRQLSQSGEERK</sequence>
<dbReference type="InterPro" id="IPR010754">
    <property type="entry name" value="OPA3-like"/>
</dbReference>
<comment type="similarity">
    <text evidence="1">Belongs to the OPA3 family.</text>
</comment>
<dbReference type="RefSeq" id="XP_022588578.2">
    <property type="nucleotide sequence ID" value="XM_022736896.2"/>
</dbReference>
<organism evidence="4 5">
    <name type="scientific">Cyclospora cayetanensis</name>
    <dbReference type="NCBI Taxonomy" id="88456"/>
    <lineage>
        <taxon>Eukaryota</taxon>
        <taxon>Sar</taxon>
        <taxon>Alveolata</taxon>
        <taxon>Apicomplexa</taxon>
        <taxon>Conoidasida</taxon>
        <taxon>Coccidia</taxon>
        <taxon>Eucoccidiorida</taxon>
        <taxon>Eimeriorina</taxon>
        <taxon>Eimeriidae</taxon>
        <taxon>Cyclospora</taxon>
    </lineage>
</organism>
<dbReference type="GO" id="GO:0019216">
    <property type="term" value="P:regulation of lipid metabolic process"/>
    <property type="evidence" value="ECO:0007669"/>
    <property type="project" value="TreeGrafter"/>
</dbReference>
<feature type="coiled-coil region" evidence="3">
    <location>
        <begin position="110"/>
        <end position="137"/>
    </location>
</feature>
<evidence type="ECO:0000313" key="5">
    <source>
        <dbReference type="RefSeq" id="XP_022588578.2"/>
    </source>
</evidence>
<evidence type="ECO:0000313" key="4">
    <source>
        <dbReference type="Proteomes" id="UP000515125"/>
    </source>
</evidence>
<dbReference type="PANTHER" id="PTHR12499:SF0">
    <property type="entry name" value="OPTIC ATROPHY 3 PROTEIN"/>
    <property type="match status" value="1"/>
</dbReference>
<keyword evidence="4" id="KW-1185">Reference proteome</keyword>
<evidence type="ECO:0000256" key="1">
    <source>
        <dbReference type="ARBA" id="ARBA00007584"/>
    </source>
</evidence>
<dbReference type="OrthoDB" id="2129069at2759"/>
<dbReference type="AlphaFoldDB" id="A0A6P5WF33"/>
<keyword evidence="2 3" id="KW-0175">Coiled coil</keyword>
<dbReference type="PANTHER" id="PTHR12499">
    <property type="entry name" value="OPTIC ATROPHY 3 PROTEIN OPA3"/>
    <property type="match status" value="1"/>
</dbReference>
<accession>A0A6P5WF33</accession>
<name>A0A6P5WF33_9EIME</name>
<dbReference type="Pfam" id="PF07047">
    <property type="entry name" value="OPA3"/>
    <property type="match status" value="1"/>
</dbReference>
<evidence type="ECO:0000256" key="3">
    <source>
        <dbReference type="SAM" id="Coils"/>
    </source>
</evidence>
<gene>
    <name evidence="5" type="primary">LOC34623787</name>
</gene>
<dbReference type="GeneID" id="34623787"/>
<dbReference type="GO" id="GO:0005739">
    <property type="term" value="C:mitochondrion"/>
    <property type="evidence" value="ECO:0007669"/>
    <property type="project" value="TreeGrafter"/>
</dbReference>
<reference evidence="5" key="1">
    <citation type="submission" date="2025-08" db="UniProtKB">
        <authorList>
            <consortium name="RefSeq"/>
        </authorList>
    </citation>
    <scope>IDENTIFICATION</scope>
</reference>
<dbReference type="Proteomes" id="UP000515125">
    <property type="component" value="Unplaced"/>
</dbReference>
<protein>
    <submittedName>
        <fullName evidence="5">Optic atrophy 3 protein homolog</fullName>
    </submittedName>
</protein>